<organism evidence="1 2">
    <name type="scientific">Lacibacter luteus</name>
    <dbReference type="NCBI Taxonomy" id="2508719"/>
    <lineage>
        <taxon>Bacteria</taxon>
        <taxon>Pseudomonadati</taxon>
        <taxon>Bacteroidota</taxon>
        <taxon>Chitinophagia</taxon>
        <taxon>Chitinophagales</taxon>
        <taxon>Chitinophagaceae</taxon>
        <taxon>Lacibacter</taxon>
    </lineage>
</organism>
<comment type="caution">
    <text evidence="1">The sequence shown here is derived from an EMBL/GenBank/DDBJ whole genome shotgun (WGS) entry which is preliminary data.</text>
</comment>
<dbReference type="OrthoDB" id="1065075at2"/>
<dbReference type="Proteomes" id="UP000290204">
    <property type="component" value="Unassembled WGS sequence"/>
</dbReference>
<evidence type="ECO:0000313" key="1">
    <source>
        <dbReference type="EMBL" id="RXK57572.1"/>
    </source>
</evidence>
<dbReference type="RefSeq" id="WP_129132824.1">
    <property type="nucleotide sequence ID" value="NZ_SDHW01000009.1"/>
</dbReference>
<evidence type="ECO:0000313" key="2">
    <source>
        <dbReference type="Proteomes" id="UP000290204"/>
    </source>
</evidence>
<accession>A0A4Q1CDY2</accession>
<proteinExistence type="predicted"/>
<dbReference type="EMBL" id="SDHW01000009">
    <property type="protein sequence ID" value="RXK57572.1"/>
    <property type="molecule type" value="Genomic_DNA"/>
</dbReference>
<evidence type="ECO:0008006" key="3">
    <source>
        <dbReference type="Google" id="ProtNLM"/>
    </source>
</evidence>
<dbReference type="AlphaFoldDB" id="A0A4Q1CDY2"/>
<name>A0A4Q1CDY2_9BACT</name>
<reference evidence="1 2" key="1">
    <citation type="submission" date="2019-01" db="EMBL/GenBank/DDBJ databases">
        <title>Lacibacter sp. strain TTM-7.</title>
        <authorList>
            <person name="Chen W.-M."/>
        </authorList>
    </citation>
    <scope>NUCLEOTIDE SEQUENCE [LARGE SCALE GENOMIC DNA]</scope>
    <source>
        <strain evidence="1 2">TTM-7</strain>
    </source>
</reference>
<gene>
    <name evidence="1" type="ORF">ESA94_20450</name>
</gene>
<protein>
    <recommendedName>
        <fullName evidence="3">Phage late control D family protein</fullName>
    </recommendedName>
</protein>
<sequence>MTADIIVGPYKPFKPHSFSWKRSIDSYTDSAVIKIPAVAVVRRVGDQYKQVQTGLQFAEGMKVEAYCGYDGNNPLRFKGFIRRVNFSVPLEIECEGYSYQLRKKEGYTKSYASTTVKQLLRDLCAGTDIVLSDSIPDIPLKNIYFKNVKGTDVLDYLKSKCLLTIYFNYEVLYCGLKMTEAQTTVKHRLNWNVLKDDQLKFEQNRELAKVTIQLEKRGKDGTKTKSKNGPKDGMLKILKVRHIDSEALMQQIAEEERKKLLFKGYEGVITTFLFPVVEPGMASQIDDVRYPERASTYFCEKVEGDFNSSGGRQKISIGAYLGS</sequence>
<keyword evidence="2" id="KW-1185">Reference proteome</keyword>